<reference evidence="1 2" key="1">
    <citation type="submission" date="2018-02" db="EMBL/GenBank/DDBJ databases">
        <title>Novel Leptospira species isolated from soil and water in Japan.</title>
        <authorList>
            <person name="Nakao R."/>
            <person name="Masuzawa T."/>
        </authorList>
    </citation>
    <scope>NUCLEOTIDE SEQUENCE [LARGE SCALE GENOMIC DNA]</scope>
    <source>
        <strain evidence="1 2">YH101</strain>
    </source>
</reference>
<accession>A0A2P2E3J8</accession>
<proteinExistence type="predicted"/>
<evidence type="ECO:0000313" key="1">
    <source>
        <dbReference type="EMBL" id="GBF51470.1"/>
    </source>
</evidence>
<keyword evidence="2" id="KW-1185">Reference proteome</keyword>
<gene>
    <name evidence="1" type="ORF">LPTSP4_30080</name>
</gene>
<dbReference type="SUPFAM" id="SSF158682">
    <property type="entry name" value="TerB-like"/>
    <property type="match status" value="1"/>
</dbReference>
<dbReference type="InterPro" id="IPR029024">
    <property type="entry name" value="TerB-like"/>
</dbReference>
<dbReference type="EMBL" id="BFBB01000008">
    <property type="protein sequence ID" value="GBF51470.1"/>
    <property type="molecule type" value="Genomic_DNA"/>
</dbReference>
<protein>
    <recommendedName>
        <fullName evidence="3">Tellurite resistance protein TerB</fullName>
    </recommendedName>
</protein>
<evidence type="ECO:0008006" key="3">
    <source>
        <dbReference type="Google" id="ProtNLM"/>
    </source>
</evidence>
<organism evidence="1 2">
    <name type="scientific">Leptospira ryugenii</name>
    <dbReference type="NCBI Taxonomy" id="1917863"/>
    <lineage>
        <taxon>Bacteria</taxon>
        <taxon>Pseudomonadati</taxon>
        <taxon>Spirochaetota</taxon>
        <taxon>Spirochaetia</taxon>
        <taxon>Leptospirales</taxon>
        <taxon>Leptospiraceae</taxon>
        <taxon>Leptospira</taxon>
    </lineage>
</organism>
<name>A0A2P2E3J8_9LEPT</name>
<dbReference type="Proteomes" id="UP000245133">
    <property type="component" value="Unassembled WGS sequence"/>
</dbReference>
<dbReference type="Gene3D" id="1.10.3680.10">
    <property type="entry name" value="TerB-like"/>
    <property type="match status" value="1"/>
</dbReference>
<evidence type="ECO:0000313" key="2">
    <source>
        <dbReference type="Proteomes" id="UP000245133"/>
    </source>
</evidence>
<dbReference type="AlphaFoldDB" id="A0A2P2E3J8"/>
<sequence>MAKKIVQNLKQGNALKNKDADALKKSFALSEDLHVEYAKILVSLWSYACNVDGQVKKGESQLISELVNVLFEPGCLLSEYKDRKKEVLLVLSETFENPLPMKTVSKSVLGNDQYCLNFYEDAVCIVASDGTLNATEVEFLNDLAQELQISPMDKHQVERKYLGNL</sequence>
<comment type="caution">
    <text evidence="1">The sequence shown here is derived from an EMBL/GenBank/DDBJ whole genome shotgun (WGS) entry which is preliminary data.</text>
</comment>